<proteinExistence type="predicted"/>
<reference evidence="1" key="1">
    <citation type="journal article" date="2020" name="mSystems">
        <title>Genome- and Community-Level Interaction Insights into Carbon Utilization and Element Cycling Functions of Hydrothermarchaeota in Hydrothermal Sediment.</title>
        <authorList>
            <person name="Zhou Z."/>
            <person name="Liu Y."/>
            <person name="Xu W."/>
            <person name="Pan J."/>
            <person name="Luo Z.H."/>
            <person name="Li M."/>
        </authorList>
    </citation>
    <scope>NUCLEOTIDE SEQUENCE [LARGE SCALE GENOMIC DNA]</scope>
    <source>
        <strain evidence="1">SpSt-500</strain>
    </source>
</reference>
<gene>
    <name evidence="1" type="ORF">ENS56_14910</name>
</gene>
<dbReference type="CDD" id="cd02603">
    <property type="entry name" value="HAD_sEH-N_like"/>
    <property type="match status" value="1"/>
</dbReference>
<dbReference type="InterPro" id="IPR023198">
    <property type="entry name" value="PGP-like_dom2"/>
</dbReference>
<dbReference type="InterPro" id="IPR023214">
    <property type="entry name" value="HAD_sf"/>
</dbReference>
<name>A0A832LNA3_9BACT</name>
<comment type="caution">
    <text evidence="1">The sequence shown here is derived from an EMBL/GenBank/DDBJ whole genome shotgun (WGS) entry which is preliminary data.</text>
</comment>
<dbReference type="InterPro" id="IPR036412">
    <property type="entry name" value="HAD-like_sf"/>
</dbReference>
<dbReference type="Pfam" id="PF00702">
    <property type="entry name" value="Hydrolase"/>
    <property type="match status" value="1"/>
</dbReference>
<dbReference type="Gene3D" id="1.10.150.240">
    <property type="entry name" value="Putative phosphatase, domain 2"/>
    <property type="match status" value="1"/>
</dbReference>
<accession>A0A832LNA3</accession>
<dbReference type="SFLD" id="SFLDS00003">
    <property type="entry name" value="Haloacid_Dehalogenase"/>
    <property type="match status" value="1"/>
</dbReference>
<dbReference type="SUPFAM" id="SSF56784">
    <property type="entry name" value="HAD-like"/>
    <property type="match status" value="1"/>
</dbReference>
<dbReference type="NCBIfam" id="TIGR01509">
    <property type="entry name" value="HAD-SF-IA-v3"/>
    <property type="match status" value="1"/>
</dbReference>
<sequence>MSNRKYSAVVFDLGQVLIPFDYQIFIDAVNKHKSGLGENFVKKYNENYSIHRDFERGKISEKDFIAQMLDWLEHKVTAEEFIKYWSGIFSLNEDVISLLPKLKKQYKLYLLSNTNPIHQKHGYQHYEFLKLFDKLFLSHEVGFVKPEEGIYRAVENFSGLPSEEHIFIDDIAEYVEAAKQLGWDGIQFTGYENLLEEFNKRGILF</sequence>
<dbReference type="NCBIfam" id="TIGR01549">
    <property type="entry name" value="HAD-SF-IA-v1"/>
    <property type="match status" value="1"/>
</dbReference>
<dbReference type="PANTHER" id="PTHR43611">
    <property type="entry name" value="ALPHA-D-GLUCOSE 1-PHOSPHATE PHOSPHATASE"/>
    <property type="match status" value="1"/>
</dbReference>
<evidence type="ECO:0000313" key="1">
    <source>
        <dbReference type="EMBL" id="HGT49327.1"/>
    </source>
</evidence>
<dbReference type="PRINTS" id="PR00413">
    <property type="entry name" value="HADHALOGNASE"/>
</dbReference>
<dbReference type="InterPro" id="IPR006439">
    <property type="entry name" value="HAD-SF_hydro_IA"/>
</dbReference>
<dbReference type="PANTHER" id="PTHR43611:SF3">
    <property type="entry name" value="FLAVIN MONONUCLEOTIDE HYDROLASE 1, CHLOROPLATIC"/>
    <property type="match status" value="1"/>
</dbReference>
<dbReference type="AlphaFoldDB" id="A0A832LNA3"/>
<dbReference type="EMBL" id="DSVI01000027">
    <property type="protein sequence ID" value="HGT49327.1"/>
    <property type="molecule type" value="Genomic_DNA"/>
</dbReference>
<dbReference type="Gene3D" id="3.40.50.1000">
    <property type="entry name" value="HAD superfamily/HAD-like"/>
    <property type="match status" value="1"/>
</dbReference>
<dbReference type="SFLD" id="SFLDG01129">
    <property type="entry name" value="C1.5:_HAD__Beta-PGM__Phosphata"/>
    <property type="match status" value="1"/>
</dbReference>
<organism evidence="1">
    <name type="scientific">Ignavibacterium album</name>
    <dbReference type="NCBI Taxonomy" id="591197"/>
    <lineage>
        <taxon>Bacteria</taxon>
        <taxon>Pseudomonadati</taxon>
        <taxon>Ignavibacteriota</taxon>
        <taxon>Ignavibacteria</taxon>
        <taxon>Ignavibacteriales</taxon>
        <taxon>Ignavibacteriaceae</taxon>
        <taxon>Ignavibacterium</taxon>
    </lineage>
</organism>
<protein>
    <submittedName>
        <fullName evidence="1">HAD family phosphatase</fullName>
    </submittedName>
</protein>